<evidence type="ECO:0000256" key="1">
    <source>
        <dbReference type="ARBA" id="ARBA00001933"/>
    </source>
</evidence>
<evidence type="ECO:0000256" key="2">
    <source>
        <dbReference type="ARBA" id="ARBA00006966"/>
    </source>
</evidence>
<dbReference type="Gene3D" id="3.40.640.10">
    <property type="entry name" value="Type I PLP-dependent aspartate aminotransferase-like (Major domain)"/>
    <property type="match status" value="1"/>
</dbReference>
<comment type="similarity">
    <text evidence="2">Belongs to the threonine aldolase family.</text>
</comment>
<dbReference type="Proteomes" id="UP001064087">
    <property type="component" value="Chromosome"/>
</dbReference>
<name>A0ABY6D953_9RHOB</name>
<dbReference type="EMBL" id="CP106738">
    <property type="protein sequence ID" value="UXX82613.1"/>
    <property type="molecule type" value="Genomic_DNA"/>
</dbReference>
<dbReference type="GO" id="GO:0016829">
    <property type="term" value="F:lyase activity"/>
    <property type="evidence" value="ECO:0007669"/>
    <property type="project" value="UniProtKB-KW"/>
</dbReference>
<dbReference type="SUPFAM" id="SSF53383">
    <property type="entry name" value="PLP-dependent transferases"/>
    <property type="match status" value="1"/>
</dbReference>
<proteinExistence type="inferred from homology"/>
<accession>A0ABY6D953</accession>
<organism evidence="6 7">
    <name type="scientific">Roseovarius pelagicus</name>
    <dbReference type="NCBI Taxonomy" id="2980108"/>
    <lineage>
        <taxon>Bacteria</taxon>
        <taxon>Pseudomonadati</taxon>
        <taxon>Pseudomonadota</taxon>
        <taxon>Alphaproteobacteria</taxon>
        <taxon>Rhodobacterales</taxon>
        <taxon>Roseobacteraceae</taxon>
        <taxon>Roseovarius</taxon>
    </lineage>
</organism>
<keyword evidence="7" id="KW-1185">Reference proteome</keyword>
<keyword evidence="6" id="KW-0456">Lyase</keyword>
<protein>
    <submittedName>
        <fullName evidence="6">Beta-eliminating lyase-related protein</fullName>
    </submittedName>
</protein>
<gene>
    <name evidence="6" type="ORF">N7U68_16200</name>
</gene>
<reference evidence="6" key="1">
    <citation type="submission" date="2022-10" db="EMBL/GenBank/DDBJ databases">
        <title>Roseovarius pelagicus sp. nov., isolated from Arctic seawater.</title>
        <authorList>
            <person name="Hong Y.W."/>
            <person name="Hwang C.Y."/>
        </authorList>
    </citation>
    <scope>NUCLEOTIDE SEQUENCE</scope>
    <source>
        <strain evidence="6">HL-MP18</strain>
    </source>
</reference>
<feature type="domain" description="Aromatic amino acid beta-eliminating lyase/threonine aldolase" evidence="5">
    <location>
        <begin position="3"/>
        <end position="291"/>
    </location>
</feature>
<keyword evidence="4" id="KW-0663">Pyridoxal phosphate</keyword>
<evidence type="ECO:0000313" key="7">
    <source>
        <dbReference type="Proteomes" id="UP001064087"/>
    </source>
</evidence>
<dbReference type="InterPro" id="IPR015424">
    <property type="entry name" value="PyrdxlP-dep_Trfase"/>
</dbReference>
<evidence type="ECO:0000313" key="6">
    <source>
        <dbReference type="EMBL" id="UXX82613.1"/>
    </source>
</evidence>
<dbReference type="PANTHER" id="PTHR48097:SF5">
    <property type="entry name" value="LOW SPECIFICITY L-THREONINE ALDOLASE"/>
    <property type="match status" value="1"/>
</dbReference>
<dbReference type="Gene3D" id="3.90.1150.10">
    <property type="entry name" value="Aspartate Aminotransferase, domain 1"/>
    <property type="match status" value="1"/>
</dbReference>
<dbReference type="PANTHER" id="PTHR48097">
    <property type="entry name" value="L-THREONINE ALDOLASE-RELATED"/>
    <property type="match status" value="1"/>
</dbReference>
<dbReference type="Pfam" id="PF01212">
    <property type="entry name" value="Beta_elim_lyase"/>
    <property type="match status" value="1"/>
</dbReference>
<evidence type="ECO:0000256" key="3">
    <source>
        <dbReference type="ARBA" id="ARBA00011881"/>
    </source>
</evidence>
<evidence type="ECO:0000256" key="4">
    <source>
        <dbReference type="ARBA" id="ARBA00022898"/>
    </source>
</evidence>
<comment type="subunit">
    <text evidence="3">Homotetramer.</text>
</comment>
<dbReference type="InterPro" id="IPR015422">
    <property type="entry name" value="PyrdxlP-dep_Trfase_small"/>
</dbReference>
<dbReference type="InterPro" id="IPR015421">
    <property type="entry name" value="PyrdxlP-dep_Trfase_major"/>
</dbReference>
<dbReference type="InterPro" id="IPR001597">
    <property type="entry name" value="ArAA_b-elim_lyase/Thr_aldolase"/>
</dbReference>
<dbReference type="RefSeq" id="WP_263047477.1">
    <property type="nucleotide sequence ID" value="NZ_CP106738.1"/>
</dbReference>
<comment type="cofactor">
    <cofactor evidence="1">
        <name>pyridoxal 5'-phosphate</name>
        <dbReference type="ChEBI" id="CHEBI:597326"/>
    </cofactor>
</comment>
<sequence>MFFASDNAGPMHPSVRAALIAADTGHAVPYGDDAIMDEVRSRLRDMFEAPEAAIYLAATGTAANALTLATLTQPWQTVFCSPLAHIHRDECHAPEFYTGGAKLTLVGDDDKMTPDQLRTAIEDWPKGDVHASQRGPIALTQVTEMGRVYTLDELRALTQVAADYDLPCFMDGARFSNALVALGCSPAEMTWKAGIHALSFGGTKNGCAGVEAVIFFDPAHAWEFELRRKRGAHLFSKHRYLSAQMQGYLQDDAWQEAARAANANAAYLAAGLRDVPELTFVAEPQANMIFATLPRKTHKRLHAAGAVYGLWGALDGDPEEPIKMRLVCDWSISRDQIDTFLALLKE</sequence>
<evidence type="ECO:0000259" key="5">
    <source>
        <dbReference type="Pfam" id="PF01212"/>
    </source>
</evidence>